<dbReference type="Gene3D" id="3.10.450.50">
    <property type="match status" value="1"/>
</dbReference>
<dbReference type="EMBL" id="JACBZR010000001">
    <property type="protein sequence ID" value="NYI77561.1"/>
    <property type="molecule type" value="Genomic_DNA"/>
</dbReference>
<dbReference type="InterPro" id="IPR052704">
    <property type="entry name" value="ECF_Sigma-70_Domain"/>
</dbReference>
<gene>
    <name evidence="1" type="ORF">BJ988_002209</name>
</gene>
<evidence type="ECO:0000313" key="1">
    <source>
        <dbReference type="EMBL" id="NYI77561.1"/>
    </source>
</evidence>
<dbReference type="AlphaFoldDB" id="A0A7Z0DL00"/>
<organism evidence="1 2">
    <name type="scientific">Nocardioides panzhihuensis</name>
    <dbReference type="NCBI Taxonomy" id="860243"/>
    <lineage>
        <taxon>Bacteria</taxon>
        <taxon>Bacillati</taxon>
        <taxon>Actinomycetota</taxon>
        <taxon>Actinomycetes</taxon>
        <taxon>Propionibacteriales</taxon>
        <taxon>Nocardioidaceae</taxon>
        <taxon>Nocardioides</taxon>
    </lineage>
</organism>
<dbReference type="RefSeq" id="WP_179658034.1">
    <property type="nucleotide sequence ID" value="NZ_JACBZR010000001.1"/>
</dbReference>
<keyword evidence="2" id="KW-1185">Reference proteome</keyword>
<dbReference type="PANTHER" id="PTHR30173:SF43">
    <property type="entry name" value="ECF RNA POLYMERASE SIGMA FACTOR SIGI-RELATED"/>
    <property type="match status" value="1"/>
</dbReference>
<accession>A0A7Z0DL00</accession>
<dbReference type="Proteomes" id="UP000564496">
    <property type="component" value="Unassembled WGS sequence"/>
</dbReference>
<dbReference type="GO" id="GO:0016987">
    <property type="term" value="F:sigma factor activity"/>
    <property type="evidence" value="ECO:0007669"/>
    <property type="project" value="TreeGrafter"/>
</dbReference>
<proteinExistence type="predicted"/>
<protein>
    <submittedName>
        <fullName evidence="1">Uncharacterized protein</fullName>
    </submittedName>
</protein>
<name>A0A7Z0DL00_9ACTN</name>
<sequence>MRAYLAATRTGDFEALLTLLDPDVELRADAAVIGAGRPLTLQGALVVAKSALSAAPRARFTTVALVGGKPALVMAPLGHLSLVIEFTVADTGVVEIEITADRARLQRLDITLDPNGITYPDMVWTGAAIIRAWCDRSPRPRPRYRHGCGRRACAGCWRCGS</sequence>
<evidence type="ECO:0000313" key="2">
    <source>
        <dbReference type="Proteomes" id="UP000564496"/>
    </source>
</evidence>
<dbReference type="InterPro" id="IPR032710">
    <property type="entry name" value="NTF2-like_dom_sf"/>
</dbReference>
<dbReference type="SUPFAM" id="SSF54427">
    <property type="entry name" value="NTF2-like"/>
    <property type="match status" value="1"/>
</dbReference>
<comment type="caution">
    <text evidence="1">The sequence shown here is derived from an EMBL/GenBank/DDBJ whole genome shotgun (WGS) entry which is preliminary data.</text>
</comment>
<dbReference type="PANTHER" id="PTHR30173">
    <property type="entry name" value="SIGMA 19 FACTOR"/>
    <property type="match status" value="1"/>
</dbReference>
<reference evidence="1 2" key="1">
    <citation type="submission" date="2020-07" db="EMBL/GenBank/DDBJ databases">
        <title>Sequencing the genomes of 1000 actinobacteria strains.</title>
        <authorList>
            <person name="Klenk H.-P."/>
        </authorList>
    </citation>
    <scope>NUCLEOTIDE SEQUENCE [LARGE SCALE GENOMIC DNA]</scope>
    <source>
        <strain evidence="1 2">DSM 26487</strain>
    </source>
</reference>